<sequence length="197" mass="21957">MSRALLAQMAELQAKATQQEARKSSSKTLVFPPSWVSQSFGDDLESLFYVFAYICIKYSGPNGKERQESIPDSLPDSCVIRGGPSRKTIPPILCKTYPPCEKEWWAILKDNMEARVTFDSIIDLLKHHIATLEDDEERASTNENLKKSAAEITKHLKKRQAEGGSMEPESVPQLAKRKKHEAADGDSASEVTQAMMA</sequence>
<evidence type="ECO:0000313" key="2">
    <source>
        <dbReference type="EMBL" id="KAG1897424.1"/>
    </source>
</evidence>
<dbReference type="EMBL" id="JABBWK010000046">
    <property type="protein sequence ID" value="KAG1897424.1"/>
    <property type="molecule type" value="Genomic_DNA"/>
</dbReference>
<dbReference type="AlphaFoldDB" id="A0AAD4E2S0"/>
<evidence type="ECO:0000313" key="3">
    <source>
        <dbReference type="Proteomes" id="UP001195769"/>
    </source>
</evidence>
<protein>
    <submittedName>
        <fullName evidence="2">Uncharacterized protein</fullName>
    </submittedName>
</protein>
<evidence type="ECO:0000256" key="1">
    <source>
        <dbReference type="SAM" id="MobiDB-lite"/>
    </source>
</evidence>
<keyword evidence="3" id="KW-1185">Reference proteome</keyword>
<dbReference type="RefSeq" id="XP_041223000.1">
    <property type="nucleotide sequence ID" value="XM_041367521.1"/>
</dbReference>
<organism evidence="2 3">
    <name type="scientific">Suillus fuscotomentosus</name>
    <dbReference type="NCBI Taxonomy" id="1912939"/>
    <lineage>
        <taxon>Eukaryota</taxon>
        <taxon>Fungi</taxon>
        <taxon>Dikarya</taxon>
        <taxon>Basidiomycota</taxon>
        <taxon>Agaricomycotina</taxon>
        <taxon>Agaricomycetes</taxon>
        <taxon>Agaricomycetidae</taxon>
        <taxon>Boletales</taxon>
        <taxon>Suillineae</taxon>
        <taxon>Suillaceae</taxon>
        <taxon>Suillus</taxon>
    </lineage>
</organism>
<dbReference type="GeneID" id="64661819"/>
<dbReference type="Proteomes" id="UP001195769">
    <property type="component" value="Unassembled WGS sequence"/>
</dbReference>
<proteinExistence type="predicted"/>
<name>A0AAD4E2S0_9AGAM</name>
<feature type="region of interest" description="Disordered" evidence="1">
    <location>
        <begin position="153"/>
        <end position="197"/>
    </location>
</feature>
<gene>
    <name evidence="2" type="ORF">F5891DRAFT_1191869</name>
</gene>
<accession>A0AAD4E2S0</accession>
<reference evidence="2" key="1">
    <citation type="journal article" date="2020" name="New Phytol.">
        <title>Comparative genomics reveals dynamic genome evolution in host specialist ectomycorrhizal fungi.</title>
        <authorList>
            <person name="Lofgren L.A."/>
            <person name="Nguyen N.H."/>
            <person name="Vilgalys R."/>
            <person name="Ruytinx J."/>
            <person name="Liao H.L."/>
            <person name="Branco S."/>
            <person name="Kuo A."/>
            <person name="LaButti K."/>
            <person name="Lipzen A."/>
            <person name="Andreopoulos W."/>
            <person name="Pangilinan J."/>
            <person name="Riley R."/>
            <person name="Hundley H."/>
            <person name="Na H."/>
            <person name="Barry K."/>
            <person name="Grigoriev I.V."/>
            <person name="Stajich J.E."/>
            <person name="Kennedy P.G."/>
        </authorList>
    </citation>
    <scope>NUCLEOTIDE SEQUENCE</scope>
    <source>
        <strain evidence="2">FC203</strain>
    </source>
</reference>
<comment type="caution">
    <text evidence="2">The sequence shown here is derived from an EMBL/GenBank/DDBJ whole genome shotgun (WGS) entry which is preliminary data.</text>
</comment>